<dbReference type="SUPFAM" id="SSF58069">
    <property type="entry name" value="Virus ectodomain"/>
    <property type="match status" value="1"/>
</dbReference>
<feature type="non-terminal residue" evidence="2">
    <location>
        <position position="95"/>
    </location>
</feature>
<evidence type="ECO:0000313" key="3">
    <source>
        <dbReference type="Proteomes" id="UP000527232"/>
    </source>
</evidence>
<keyword evidence="3" id="KW-1185">Reference proteome</keyword>
<keyword evidence="1" id="KW-1015">Disulfide bond</keyword>
<proteinExistence type="predicted"/>
<evidence type="ECO:0000313" key="2">
    <source>
        <dbReference type="EMBL" id="NXH77365.1"/>
    </source>
</evidence>
<name>A0A7K9MS21_OCETE</name>
<dbReference type="PANTHER" id="PTHR10424">
    <property type="entry name" value="VIRAL ENVELOPE PROTEIN"/>
    <property type="match status" value="1"/>
</dbReference>
<dbReference type="InterPro" id="IPR018154">
    <property type="entry name" value="TLV/ENV_coat_polyprotein"/>
</dbReference>
<dbReference type="Gene3D" id="1.10.287.210">
    <property type="match status" value="1"/>
</dbReference>
<dbReference type="PANTHER" id="PTHR10424:SF73">
    <property type="entry name" value="ENDOGENOUS RETROVIRUS GROUP FC1 ENV POLYPROTEIN-RELATED"/>
    <property type="match status" value="1"/>
</dbReference>
<evidence type="ECO:0000256" key="1">
    <source>
        <dbReference type="ARBA" id="ARBA00023157"/>
    </source>
</evidence>
<dbReference type="Proteomes" id="UP000527232">
    <property type="component" value="Unassembled WGS sequence"/>
</dbReference>
<sequence length="95" mass="10446">TGFHSFTRQVLPWLGVNELEKALVNFSVAIEILGNNTADAIMALQEEVLQLSKITRQNRMALDTLLASQGGICTIINTSCCMYVDESGRISADVW</sequence>
<comment type="caution">
    <text evidence="2">The sequence shown here is derived from an EMBL/GenBank/DDBJ whole genome shotgun (WGS) entry which is preliminary data.</text>
</comment>
<accession>A0A7K9MS21</accession>
<protein>
    <submittedName>
        <fullName evidence="2">ERVV2 protein</fullName>
    </submittedName>
</protein>
<dbReference type="OrthoDB" id="8949317at2759"/>
<gene>
    <name evidence="2" type="primary">Ervv2_4</name>
    <name evidence="2" type="ORF">HYDTET_R15848</name>
</gene>
<dbReference type="EMBL" id="VWZR01016866">
    <property type="protein sequence ID" value="NXH77365.1"/>
    <property type="molecule type" value="Genomic_DNA"/>
</dbReference>
<feature type="non-terminal residue" evidence="2">
    <location>
        <position position="1"/>
    </location>
</feature>
<dbReference type="AlphaFoldDB" id="A0A7K9MS21"/>
<organism evidence="2 3">
    <name type="scientific">Oceanodroma tethys</name>
    <name type="common">Wedge-rumped storm-petrel</name>
    <name type="synonym">Hydrobates tethys</name>
    <dbReference type="NCBI Taxonomy" id="79633"/>
    <lineage>
        <taxon>Eukaryota</taxon>
        <taxon>Metazoa</taxon>
        <taxon>Chordata</taxon>
        <taxon>Craniata</taxon>
        <taxon>Vertebrata</taxon>
        <taxon>Euteleostomi</taxon>
        <taxon>Archelosauria</taxon>
        <taxon>Archosauria</taxon>
        <taxon>Dinosauria</taxon>
        <taxon>Saurischia</taxon>
        <taxon>Theropoda</taxon>
        <taxon>Coelurosauria</taxon>
        <taxon>Aves</taxon>
        <taxon>Neognathae</taxon>
        <taxon>Neoaves</taxon>
        <taxon>Aequornithes</taxon>
        <taxon>Procellariiformes</taxon>
        <taxon>Hydrobatidae</taxon>
        <taxon>Oceanodroma</taxon>
    </lineage>
</organism>
<reference evidence="2 3" key="1">
    <citation type="submission" date="2019-09" db="EMBL/GenBank/DDBJ databases">
        <title>Bird 10,000 Genomes (B10K) Project - Family phase.</title>
        <authorList>
            <person name="Zhang G."/>
        </authorList>
    </citation>
    <scope>NUCLEOTIDE SEQUENCE [LARGE SCALE GENOMIC DNA]</scope>
    <source>
        <strain evidence="2">B10K-DU-001-32</strain>
        <tissue evidence="2">Muscle</tissue>
    </source>
</reference>
<dbReference type="Pfam" id="PF00429">
    <property type="entry name" value="TLV_coat"/>
    <property type="match status" value="1"/>
</dbReference>